<dbReference type="Pfam" id="PF04964">
    <property type="entry name" value="Flp_Fap"/>
    <property type="match status" value="1"/>
</dbReference>
<dbReference type="AlphaFoldDB" id="B4SEJ6"/>
<sequence>MKNTFVSVKLQKVVAMIDYLVAAVVGLFGGNLSIRSQKGVTMIEYALIAGLISVATIAAVTLIGTSLNEVFEKISDALDGI</sequence>
<name>B4SEJ6_PELPB</name>
<protein>
    <submittedName>
        <fullName evidence="2">Flp/Fap pilin component</fullName>
    </submittedName>
</protein>
<feature type="transmembrane region" description="Helical" evidence="1">
    <location>
        <begin position="13"/>
        <end position="34"/>
    </location>
</feature>
<evidence type="ECO:0000313" key="2">
    <source>
        <dbReference type="EMBL" id="ACF43088.1"/>
    </source>
</evidence>
<dbReference type="EMBL" id="CP001110">
    <property type="protein sequence ID" value="ACF43088.1"/>
    <property type="molecule type" value="Genomic_DNA"/>
</dbReference>
<feature type="transmembrane region" description="Helical" evidence="1">
    <location>
        <begin position="46"/>
        <end position="67"/>
    </location>
</feature>
<accession>B4SEJ6</accession>
<dbReference type="KEGG" id="pph:Ppha_0798"/>
<keyword evidence="1" id="KW-1133">Transmembrane helix</keyword>
<gene>
    <name evidence="2" type="ordered locus">Ppha_0798</name>
</gene>
<keyword evidence="1" id="KW-0812">Transmembrane</keyword>
<dbReference type="HOGENOM" id="CLU_171854_3_2_10"/>
<evidence type="ECO:0000256" key="1">
    <source>
        <dbReference type="SAM" id="Phobius"/>
    </source>
</evidence>
<proteinExistence type="predicted"/>
<dbReference type="InterPro" id="IPR007047">
    <property type="entry name" value="Flp_Fap"/>
</dbReference>
<evidence type="ECO:0000313" key="3">
    <source>
        <dbReference type="Proteomes" id="UP000002724"/>
    </source>
</evidence>
<organism evidence="2 3">
    <name type="scientific">Pelodictyon phaeoclathratiforme (strain DSM 5477 / BU-1)</name>
    <dbReference type="NCBI Taxonomy" id="324925"/>
    <lineage>
        <taxon>Bacteria</taxon>
        <taxon>Pseudomonadati</taxon>
        <taxon>Chlorobiota</taxon>
        <taxon>Chlorobiia</taxon>
        <taxon>Chlorobiales</taxon>
        <taxon>Chlorobiaceae</taxon>
        <taxon>Chlorobium/Pelodictyon group</taxon>
        <taxon>Pelodictyon</taxon>
    </lineage>
</organism>
<dbReference type="eggNOG" id="COG3847">
    <property type="taxonomic scope" value="Bacteria"/>
</dbReference>
<reference evidence="2 3" key="1">
    <citation type="submission" date="2008-06" db="EMBL/GenBank/DDBJ databases">
        <title>Complete sequence of Pelodictyon phaeoclathratiforme BU-1.</title>
        <authorList>
            <consortium name="US DOE Joint Genome Institute"/>
            <person name="Lucas S."/>
            <person name="Copeland A."/>
            <person name="Lapidus A."/>
            <person name="Glavina del Rio T."/>
            <person name="Dalin E."/>
            <person name="Tice H."/>
            <person name="Bruce D."/>
            <person name="Goodwin L."/>
            <person name="Pitluck S."/>
            <person name="Schmutz J."/>
            <person name="Larimer F."/>
            <person name="Land M."/>
            <person name="Hauser L."/>
            <person name="Kyrpides N."/>
            <person name="Mikhailova N."/>
            <person name="Liu Z."/>
            <person name="Li T."/>
            <person name="Zhao F."/>
            <person name="Overmann J."/>
            <person name="Bryant D.A."/>
            <person name="Richardson P."/>
        </authorList>
    </citation>
    <scope>NUCLEOTIDE SEQUENCE [LARGE SCALE GENOMIC DNA]</scope>
    <source>
        <strain evidence="3">DSM 5477 / BU-1</strain>
    </source>
</reference>
<dbReference type="STRING" id="324925.Ppha_0798"/>
<keyword evidence="1" id="KW-0472">Membrane</keyword>
<keyword evidence="3" id="KW-1185">Reference proteome</keyword>
<dbReference type="Proteomes" id="UP000002724">
    <property type="component" value="Chromosome"/>
</dbReference>